<dbReference type="Pfam" id="PF06585">
    <property type="entry name" value="JHBP"/>
    <property type="match status" value="1"/>
</dbReference>
<evidence type="ECO:0008006" key="6">
    <source>
        <dbReference type="Google" id="ProtNLM"/>
    </source>
</evidence>
<reference evidence="4" key="1">
    <citation type="journal article" date="2021" name="Mol. Ecol. Resour.">
        <title>Phylogenomic analyses of the genus Drosophila reveals genomic signals of climate adaptation.</title>
        <authorList>
            <person name="Li F."/>
            <person name="Rane R.V."/>
            <person name="Luria V."/>
            <person name="Xiong Z."/>
            <person name="Chen J."/>
            <person name="Li Z."/>
            <person name="Catullo R.A."/>
            <person name="Griffin P.C."/>
            <person name="Schiffer M."/>
            <person name="Pearce S."/>
            <person name="Lee S.F."/>
            <person name="McElroy K."/>
            <person name="Stocker A."/>
            <person name="Shirriffs J."/>
            <person name="Cockerell F."/>
            <person name="Coppin C."/>
            <person name="Sgro C.M."/>
            <person name="Karger A."/>
            <person name="Cain J.W."/>
            <person name="Weber J.A."/>
            <person name="Santpere G."/>
            <person name="Kirschner M.W."/>
            <person name="Hoffmann A.A."/>
            <person name="Oakeshott J.G."/>
            <person name="Zhang G."/>
        </authorList>
    </citation>
    <scope>NUCLEOTIDE SEQUENCE</scope>
    <source>
        <strain evidence="4">BGI-SZ-2011g</strain>
    </source>
</reference>
<evidence type="ECO:0000256" key="2">
    <source>
        <dbReference type="ARBA" id="ARBA00023108"/>
    </source>
</evidence>
<dbReference type="SMART" id="SM00700">
    <property type="entry name" value="JHBP"/>
    <property type="match status" value="1"/>
</dbReference>
<keyword evidence="1" id="KW-0732">Signal</keyword>
<evidence type="ECO:0000256" key="1">
    <source>
        <dbReference type="ARBA" id="ARBA00022729"/>
    </source>
</evidence>
<comment type="caution">
    <text evidence="4">The sequence shown here is derived from an EMBL/GenBank/DDBJ whole genome shotgun (WGS) entry which is preliminary data.</text>
</comment>
<dbReference type="FunFam" id="3.15.10.30:FF:000001">
    <property type="entry name" value="Takeout-like protein 1"/>
    <property type="match status" value="1"/>
</dbReference>
<sequence length="219" mass="25050">CKYSDSQCLVNVINQIFREKADTGDAGLDLVKLEPLAINRLRIQKGKESPINIDLVLTNNNVYGLKTVKKHFRGFSKDLTKRHELRMHADSLYMIGPYSITGKVLVLPIRGEGESNFTLSNVDFTASFSGKTNERDGEIYLEPVKFALDASPERLYYNFTNLFNGDKALGDNMNLFLNENWEPIYREVKPELLDGFAIKFEEIVKKIFSKTPYNKILLE</sequence>
<evidence type="ECO:0000313" key="5">
    <source>
        <dbReference type="Proteomes" id="UP001200034"/>
    </source>
</evidence>
<dbReference type="PANTHER" id="PTHR11008">
    <property type="entry name" value="PROTEIN TAKEOUT-LIKE PROTEIN"/>
    <property type="match status" value="1"/>
</dbReference>
<evidence type="ECO:0000313" key="4">
    <source>
        <dbReference type="EMBL" id="KAH8358931.1"/>
    </source>
</evidence>
<accession>A0AAD4PHN2</accession>
<gene>
    <name evidence="4" type="ORF">KR093_003375</name>
</gene>
<keyword evidence="2" id="KW-0090">Biological rhythms</keyword>
<name>A0AAD4PHN2_9MUSC</name>
<dbReference type="GO" id="GO:0005615">
    <property type="term" value="C:extracellular space"/>
    <property type="evidence" value="ECO:0007669"/>
    <property type="project" value="TreeGrafter"/>
</dbReference>
<dbReference type="GO" id="GO:0007623">
    <property type="term" value="P:circadian rhythm"/>
    <property type="evidence" value="ECO:0007669"/>
    <property type="project" value="UniProtKB-ARBA"/>
</dbReference>
<dbReference type="Gene3D" id="3.15.10.30">
    <property type="entry name" value="Haemolymph juvenile hormone binding protein"/>
    <property type="match status" value="1"/>
</dbReference>
<proteinExistence type="inferred from homology"/>
<protein>
    <recommendedName>
        <fullName evidence="6">Circadian clock-controlled protein</fullName>
    </recommendedName>
</protein>
<dbReference type="InterPro" id="IPR010562">
    <property type="entry name" value="Haemolymph_juvenile_hormone-bd"/>
</dbReference>
<dbReference type="PANTHER" id="PTHR11008:SF40">
    <property type="entry name" value="PROTEIN TAKEOUT"/>
    <property type="match status" value="1"/>
</dbReference>
<comment type="similarity">
    <text evidence="3">Belongs to the TO family.</text>
</comment>
<dbReference type="Proteomes" id="UP001200034">
    <property type="component" value="Unassembled WGS sequence"/>
</dbReference>
<organism evidence="4 5">
    <name type="scientific">Drosophila rubida</name>
    <dbReference type="NCBI Taxonomy" id="30044"/>
    <lineage>
        <taxon>Eukaryota</taxon>
        <taxon>Metazoa</taxon>
        <taxon>Ecdysozoa</taxon>
        <taxon>Arthropoda</taxon>
        <taxon>Hexapoda</taxon>
        <taxon>Insecta</taxon>
        <taxon>Pterygota</taxon>
        <taxon>Neoptera</taxon>
        <taxon>Endopterygota</taxon>
        <taxon>Diptera</taxon>
        <taxon>Brachycera</taxon>
        <taxon>Muscomorpha</taxon>
        <taxon>Ephydroidea</taxon>
        <taxon>Drosophilidae</taxon>
        <taxon>Drosophila</taxon>
    </lineage>
</organism>
<dbReference type="InterPro" id="IPR038606">
    <property type="entry name" value="To_sf"/>
</dbReference>
<feature type="non-terminal residue" evidence="4">
    <location>
        <position position="219"/>
    </location>
</feature>
<dbReference type="AlphaFoldDB" id="A0AAD4PHN2"/>
<keyword evidence="5" id="KW-1185">Reference proteome</keyword>
<evidence type="ECO:0000256" key="3">
    <source>
        <dbReference type="ARBA" id="ARBA00060902"/>
    </source>
</evidence>
<dbReference type="EMBL" id="JAJJHW010003409">
    <property type="protein sequence ID" value="KAH8358931.1"/>
    <property type="molecule type" value="Genomic_DNA"/>
</dbReference>